<dbReference type="OrthoDB" id="2745898at2759"/>
<comment type="caution">
    <text evidence="1">The sequence shown here is derived from an EMBL/GenBank/DDBJ whole genome shotgun (WGS) entry which is preliminary data.</text>
</comment>
<gene>
    <name evidence="1" type="ORF">CPB84DRAFT_1717056</name>
</gene>
<accession>A0A9P5N703</accession>
<dbReference type="InterPro" id="IPR032675">
    <property type="entry name" value="LRR_dom_sf"/>
</dbReference>
<protein>
    <recommendedName>
        <fullName evidence="3">F-box domain-containing protein</fullName>
    </recommendedName>
</protein>
<evidence type="ECO:0008006" key="3">
    <source>
        <dbReference type="Google" id="ProtNLM"/>
    </source>
</evidence>
<sequence>MASFSDIPLEIIYQVIDALQDDLPALKACSQTCRVLLPLCRKYIFQTVRLIPRSGPSSAQIRSPPRLITLFGRLLNRNPGIADYVQNLVYTTESLDLQGDNYLEVLRTLERFPRVQLFHFHSANAEWNAYELLSLGLANIIQSSSLKCLELSNIRSLPMSIFIPCINLTYLSLSFIGDGGTTQSREQLHFSRESVAQLQSLKFRRSAEYMKTLVTAKCSDNLPVLDFSGLRSLEVIAYGDSDLVSAYAVISITDKLETFICTAVDLENGFTGLSTTMNVSSFSTLRILHFVFDIYDDTRDPLRGLCEEFGAFPATNVVEEITLGVTTDVHFGCKTGDEWGRLDTVLADGFPMLRRVSLSIDIWTYSPLDGSGIILQNKLNMLPKQQFPWLSGNAMVTFQFSTLMREA</sequence>
<evidence type="ECO:0000313" key="2">
    <source>
        <dbReference type="Proteomes" id="UP000724874"/>
    </source>
</evidence>
<dbReference type="Proteomes" id="UP000724874">
    <property type="component" value="Unassembled WGS sequence"/>
</dbReference>
<dbReference type="EMBL" id="JADNYJ010000345">
    <property type="protein sequence ID" value="KAF8870587.1"/>
    <property type="molecule type" value="Genomic_DNA"/>
</dbReference>
<keyword evidence="2" id="KW-1185">Reference proteome</keyword>
<evidence type="ECO:0000313" key="1">
    <source>
        <dbReference type="EMBL" id="KAF8870587.1"/>
    </source>
</evidence>
<reference evidence="1" key="1">
    <citation type="submission" date="2020-11" db="EMBL/GenBank/DDBJ databases">
        <authorList>
            <consortium name="DOE Joint Genome Institute"/>
            <person name="Ahrendt S."/>
            <person name="Riley R."/>
            <person name="Andreopoulos W."/>
            <person name="LaButti K."/>
            <person name="Pangilinan J."/>
            <person name="Ruiz-duenas F.J."/>
            <person name="Barrasa J.M."/>
            <person name="Sanchez-Garcia M."/>
            <person name="Camarero S."/>
            <person name="Miyauchi S."/>
            <person name="Serrano A."/>
            <person name="Linde D."/>
            <person name="Babiker R."/>
            <person name="Drula E."/>
            <person name="Ayuso-Fernandez I."/>
            <person name="Pacheco R."/>
            <person name="Padilla G."/>
            <person name="Ferreira P."/>
            <person name="Barriuso J."/>
            <person name="Kellner H."/>
            <person name="Castanera R."/>
            <person name="Alfaro M."/>
            <person name="Ramirez L."/>
            <person name="Pisabarro A.G."/>
            <person name="Kuo A."/>
            <person name="Tritt A."/>
            <person name="Lipzen A."/>
            <person name="He G."/>
            <person name="Yan M."/>
            <person name="Ng V."/>
            <person name="Cullen D."/>
            <person name="Martin F."/>
            <person name="Rosso M.-N."/>
            <person name="Henrissat B."/>
            <person name="Hibbett D."/>
            <person name="Martinez A.T."/>
            <person name="Grigoriev I.V."/>
        </authorList>
    </citation>
    <scope>NUCLEOTIDE SEQUENCE</scope>
    <source>
        <strain evidence="1">AH 44721</strain>
    </source>
</reference>
<organism evidence="1 2">
    <name type="scientific">Gymnopilus junonius</name>
    <name type="common">Spectacular rustgill mushroom</name>
    <name type="synonym">Gymnopilus spectabilis subsp. junonius</name>
    <dbReference type="NCBI Taxonomy" id="109634"/>
    <lineage>
        <taxon>Eukaryota</taxon>
        <taxon>Fungi</taxon>
        <taxon>Dikarya</taxon>
        <taxon>Basidiomycota</taxon>
        <taxon>Agaricomycotina</taxon>
        <taxon>Agaricomycetes</taxon>
        <taxon>Agaricomycetidae</taxon>
        <taxon>Agaricales</taxon>
        <taxon>Agaricineae</taxon>
        <taxon>Hymenogastraceae</taxon>
        <taxon>Gymnopilus</taxon>
    </lineage>
</organism>
<proteinExistence type="predicted"/>
<name>A0A9P5N703_GYMJU</name>
<dbReference type="Gene3D" id="3.80.10.10">
    <property type="entry name" value="Ribonuclease Inhibitor"/>
    <property type="match status" value="1"/>
</dbReference>
<dbReference type="AlphaFoldDB" id="A0A9P5N703"/>